<proteinExistence type="predicted"/>
<feature type="non-terminal residue" evidence="1">
    <location>
        <position position="1"/>
    </location>
</feature>
<evidence type="ECO:0000313" key="1">
    <source>
        <dbReference type="EMBL" id="KAJ8648981.1"/>
    </source>
</evidence>
<gene>
    <name evidence="1" type="ORF">MRB53_002004</name>
</gene>
<name>A0ACC2MU76_PERAE</name>
<sequence length="31" mass="3408">VHFYNLEASRRGTTIIEGSITEPGYMHGGTL</sequence>
<keyword evidence="2" id="KW-1185">Reference proteome</keyword>
<evidence type="ECO:0000313" key="2">
    <source>
        <dbReference type="Proteomes" id="UP001234297"/>
    </source>
</evidence>
<protein>
    <submittedName>
        <fullName evidence="1">Uncharacterized protein</fullName>
    </submittedName>
</protein>
<dbReference type="EMBL" id="CM056809">
    <property type="protein sequence ID" value="KAJ8648981.1"/>
    <property type="molecule type" value="Genomic_DNA"/>
</dbReference>
<organism evidence="1 2">
    <name type="scientific">Persea americana</name>
    <name type="common">Avocado</name>
    <dbReference type="NCBI Taxonomy" id="3435"/>
    <lineage>
        <taxon>Eukaryota</taxon>
        <taxon>Viridiplantae</taxon>
        <taxon>Streptophyta</taxon>
        <taxon>Embryophyta</taxon>
        <taxon>Tracheophyta</taxon>
        <taxon>Spermatophyta</taxon>
        <taxon>Magnoliopsida</taxon>
        <taxon>Magnoliidae</taxon>
        <taxon>Laurales</taxon>
        <taxon>Lauraceae</taxon>
        <taxon>Persea</taxon>
    </lineage>
</organism>
<comment type="caution">
    <text evidence="1">The sequence shown here is derived from an EMBL/GenBank/DDBJ whole genome shotgun (WGS) entry which is preliminary data.</text>
</comment>
<dbReference type="Proteomes" id="UP001234297">
    <property type="component" value="Chromosome 1"/>
</dbReference>
<accession>A0ACC2MU76</accession>
<reference evidence="1 2" key="1">
    <citation type="journal article" date="2022" name="Hortic Res">
        <title>A haplotype resolved chromosomal level avocado genome allows analysis of novel avocado genes.</title>
        <authorList>
            <person name="Nath O."/>
            <person name="Fletcher S.J."/>
            <person name="Hayward A."/>
            <person name="Shaw L.M."/>
            <person name="Masouleh A.K."/>
            <person name="Furtado A."/>
            <person name="Henry R.J."/>
            <person name="Mitter N."/>
        </authorList>
    </citation>
    <scope>NUCLEOTIDE SEQUENCE [LARGE SCALE GENOMIC DNA]</scope>
    <source>
        <strain evidence="2">cv. Hass</strain>
    </source>
</reference>